<protein>
    <recommendedName>
        <fullName evidence="1">N-acetyltransferase domain-containing protein</fullName>
    </recommendedName>
</protein>
<dbReference type="PANTHER" id="PTHR43441:SF11">
    <property type="entry name" value="RIBOSOMAL-PROTEIN-SERINE ACETYLTRANSFERASE"/>
    <property type="match status" value="1"/>
</dbReference>
<evidence type="ECO:0000259" key="1">
    <source>
        <dbReference type="PROSITE" id="PS51186"/>
    </source>
</evidence>
<dbReference type="GO" id="GO:0005737">
    <property type="term" value="C:cytoplasm"/>
    <property type="evidence" value="ECO:0007669"/>
    <property type="project" value="TreeGrafter"/>
</dbReference>
<dbReference type="PANTHER" id="PTHR43441">
    <property type="entry name" value="RIBOSOMAL-PROTEIN-SERINE ACETYLTRANSFERASE"/>
    <property type="match status" value="1"/>
</dbReference>
<dbReference type="OrthoDB" id="9784707at2"/>
<dbReference type="GO" id="GO:0008999">
    <property type="term" value="F:protein-N-terminal-alanine acetyltransferase activity"/>
    <property type="evidence" value="ECO:0007669"/>
    <property type="project" value="TreeGrafter"/>
</dbReference>
<dbReference type="InterPro" id="IPR051908">
    <property type="entry name" value="Ribosomal_N-acetyltransferase"/>
</dbReference>
<sequence>MHIELIPATPDLAPEVFAVVDASREFINQWLPWAKGTRTEADEQHFLEHMVAQAKAKKAFMFIIKADGKIVGSIDLHNIDHADKHAEVGYFLGKEATGHGIMHHAVTDLERYGFKELGLNKITIMAATKNTPSRLVAERAGYHFDGYLRDELLLHGQYVDCAVYSNLAEEA</sequence>
<gene>
    <name evidence="2" type="ORF">FC18_GL000121</name>
</gene>
<dbReference type="InterPro" id="IPR016181">
    <property type="entry name" value="Acyl_CoA_acyltransferase"/>
</dbReference>
<dbReference type="Proteomes" id="UP000051679">
    <property type="component" value="Unassembled WGS sequence"/>
</dbReference>
<dbReference type="SUPFAM" id="SSF55729">
    <property type="entry name" value="Acyl-CoA N-acyltransferases (Nat)"/>
    <property type="match status" value="1"/>
</dbReference>
<dbReference type="AlphaFoldDB" id="A0A0R1ZNZ8"/>
<dbReference type="CDD" id="cd04301">
    <property type="entry name" value="NAT_SF"/>
    <property type="match status" value="1"/>
</dbReference>
<proteinExistence type="predicted"/>
<dbReference type="PATRIC" id="fig|1291052.5.peg.122"/>
<keyword evidence="3" id="KW-1185">Reference proteome</keyword>
<comment type="caution">
    <text evidence="2">The sequence shown here is derived from an EMBL/GenBank/DDBJ whole genome shotgun (WGS) entry which is preliminary data.</text>
</comment>
<feature type="domain" description="N-acetyltransferase" evidence="1">
    <location>
        <begin position="3"/>
        <end position="160"/>
    </location>
</feature>
<dbReference type="GO" id="GO:1990189">
    <property type="term" value="F:protein N-terminal-serine acetyltransferase activity"/>
    <property type="evidence" value="ECO:0007669"/>
    <property type="project" value="TreeGrafter"/>
</dbReference>
<dbReference type="STRING" id="1291052.FC18_GL000121"/>
<accession>A0A0R1ZNZ8</accession>
<reference evidence="2 3" key="1">
    <citation type="journal article" date="2015" name="Genome Announc.">
        <title>Expanding the biotechnology potential of lactobacilli through comparative genomics of 213 strains and associated genera.</title>
        <authorList>
            <person name="Sun Z."/>
            <person name="Harris H.M."/>
            <person name="McCann A."/>
            <person name="Guo C."/>
            <person name="Argimon S."/>
            <person name="Zhang W."/>
            <person name="Yang X."/>
            <person name="Jeffery I.B."/>
            <person name="Cooney J.C."/>
            <person name="Kagawa T.F."/>
            <person name="Liu W."/>
            <person name="Song Y."/>
            <person name="Salvetti E."/>
            <person name="Wrobel A."/>
            <person name="Rasinkangas P."/>
            <person name="Parkhill J."/>
            <person name="Rea M.C."/>
            <person name="O'Sullivan O."/>
            <person name="Ritari J."/>
            <person name="Douillard F.P."/>
            <person name="Paul Ross R."/>
            <person name="Yang R."/>
            <person name="Briner A.E."/>
            <person name="Felis G.E."/>
            <person name="de Vos W.M."/>
            <person name="Barrangou R."/>
            <person name="Klaenhammer T.R."/>
            <person name="Caufield P.W."/>
            <person name="Cui Y."/>
            <person name="Zhang H."/>
            <person name="O'Toole P.W."/>
        </authorList>
    </citation>
    <scope>NUCLEOTIDE SEQUENCE [LARGE SCALE GENOMIC DNA]</scope>
    <source>
        <strain evidence="2 3">DSM 20505</strain>
    </source>
</reference>
<dbReference type="InterPro" id="IPR000182">
    <property type="entry name" value="GNAT_dom"/>
</dbReference>
<dbReference type="RefSeq" id="WP_054678929.1">
    <property type="nucleotide sequence ID" value="NZ_AYYO01000006.1"/>
</dbReference>
<dbReference type="EMBL" id="AYYO01000006">
    <property type="protein sequence ID" value="KRM56287.1"/>
    <property type="molecule type" value="Genomic_DNA"/>
</dbReference>
<organism evidence="2 3">
    <name type="scientific">Lacticaseibacillus sharpeae JCM 1186 = DSM 20505</name>
    <dbReference type="NCBI Taxonomy" id="1291052"/>
    <lineage>
        <taxon>Bacteria</taxon>
        <taxon>Bacillati</taxon>
        <taxon>Bacillota</taxon>
        <taxon>Bacilli</taxon>
        <taxon>Lactobacillales</taxon>
        <taxon>Lactobacillaceae</taxon>
        <taxon>Lacticaseibacillus</taxon>
    </lineage>
</organism>
<evidence type="ECO:0000313" key="2">
    <source>
        <dbReference type="EMBL" id="KRM56287.1"/>
    </source>
</evidence>
<name>A0A0R1ZNZ8_9LACO</name>
<dbReference type="Pfam" id="PF13302">
    <property type="entry name" value="Acetyltransf_3"/>
    <property type="match status" value="1"/>
</dbReference>
<dbReference type="PROSITE" id="PS51186">
    <property type="entry name" value="GNAT"/>
    <property type="match status" value="1"/>
</dbReference>
<dbReference type="Gene3D" id="3.40.630.30">
    <property type="match status" value="1"/>
</dbReference>
<evidence type="ECO:0000313" key="3">
    <source>
        <dbReference type="Proteomes" id="UP000051679"/>
    </source>
</evidence>